<dbReference type="KEGG" id="cvn:111099821"/>
<organism evidence="3 4">
    <name type="scientific">Crassostrea virginica</name>
    <name type="common">Eastern oyster</name>
    <dbReference type="NCBI Taxonomy" id="6565"/>
    <lineage>
        <taxon>Eukaryota</taxon>
        <taxon>Metazoa</taxon>
        <taxon>Spiralia</taxon>
        <taxon>Lophotrochozoa</taxon>
        <taxon>Mollusca</taxon>
        <taxon>Bivalvia</taxon>
        <taxon>Autobranchia</taxon>
        <taxon>Pteriomorphia</taxon>
        <taxon>Ostreida</taxon>
        <taxon>Ostreoidea</taxon>
        <taxon>Ostreidae</taxon>
        <taxon>Crassostrea</taxon>
    </lineage>
</organism>
<feature type="signal peptide" evidence="2">
    <location>
        <begin position="1"/>
        <end position="17"/>
    </location>
</feature>
<gene>
    <name evidence="4" type="primary">LOC111099821</name>
</gene>
<evidence type="ECO:0000256" key="2">
    <source>
        <dbReference type="SAM" id="SignalP"/>
    </source>
</evidence>
<dbReference type="AlphaFoldDB" id="A0A8B8A8R0"/>
<evidence type="ECO:0000313" key="4">
    <source>
        <dbReference type="RefSeq" id="XP_022286993.1"/>
    </source>
</evidence>
<keyword evidence="2" id="KW-0732">Signal</keyword>
<evidence type="ECO:0000313" key="3">
    <source>
        <dbReference type="Proteomes" id="UP000694844"/>
    </source>
</evidence>
<protein>
    <submittedName>
        <fullName evidence="4">Uncharacterized protein LOC111099821</fullName>
    </submittedName>
</protein>
<feature type="chain" id="PRO_5034605354" evidence="2">
    <location>
        <begin position="18"/>
        <end position="326"/>
    </location>
</feature>
<reference evidence="4" key="1">
    <citation type="submission" date="2025-08" db="UniProtKB">
        <authorList>
            <consortium name="RefSeq"/>
        </authorList>
    </citation>
    <scope>IDENTIFICATION</scope>
    <source>
        <tissue evidence="4">Whole sample</tissue>
    </source>
</reference>
<feature type="region of interest" description="Disordered" evidence="1">
    <location>
        <begin position="281"/>
        <end position="300"/>
    </location>
</feature>
<evidence type="ECO:0000256" key="1">
    <source>
        <dbReference type="SAM" id="MobiDB-lite"/>
    </source>
</evidence>
<dbReference type="RefSeq" id="XP_022286993.1">
    <property type="nucleotide sequence ID" value="XM_022431285.1"/>
</dbReference>
<dbReference type="GeneID" id="111099821"/>
<dbReference type="Proteomes" id="UP000694844">
    <property type="component" value="Chromosome 6"/>
</dbReference>
<accession>A0A8B8A8R0</accession>
<proteinExistence type="predicted"/>
<sequence>MRTIGLGLVLLVSTVSAQLRILNVLNPYAGYRLRDRLDDFDDNPYLRRSPVRGLLGSRLRTYNPLSDDNDWLRPGPLSRRSIYPLSRRLRLGPRDDDDDWLSRSVGRGRMAARRLRRGFSLNDDNDDWYSSVMNRGRRLARGGLFGRFRDDDDNNMWRSPLMRNRGLLRSRRLLGPLSRDDDDDNLFRSPLLRNRGSLRPRSLYNPLNRDNDDYDWMRPGRIGARTRSLLRRDDDDDNRYENIFGRQALRNSLQGLPALSSPFQLDDDWWKSSQNRNLNPIRNSFPALQNDDDDDNNFNTGLQSLYQPRSLFNNDNGLSRNAVRIV</sequence>
<name>A0A8B8A8R0_CRAVI</name>
<keyword evidence="3" id="KW-1185">Reference proteome</keyword>